<feature type="binding site" evidence="6">
    <location>
        <begin position="160"/>
        <end position="162"/>
    </location>
    <ligand>
        <name>ATP</name>
        <dbReference type="ChEBI" id="CHEBI:30616"/>
    </ligand>
</feature>
<evidence type="ECO:0000256" key="5">
    <source>
        <dbReference type="ARBA" id="ARBA00023458"/>
    </source>
</evidence>
<evidence type="ECO:0000256" key="6">
    <source>
        <dbReference type="HAMAP-Rule" id="MF_02207"/>
    </source>
</evidence>
<dbReference type="RefSeq" id="WP_013916344.1">
    <property type="nucleotide sequence ID" value="NC_015690.1"/>
</dbReference>
<dbReference type="GO" id="GO:0000902">
    <property type="term" value="P:cell morphogenesis"/>
    <property type="evidence" value="ECO:0007669"/>
    <property type="project" value="InterPro"/>
</dbReference>
<dbReference type="InterPro" id="IPR004753">
    <property type="entry name" value="MreB"/>
</dbReference>
<dbReference type="NCBIfam" id="NF010539">
    <property type="entry name" value="PRK13927.1"/>
    <property type="match status" value="1"/>
</dbReference>
<protein>
    <recommendedName>
        <fullName evidence="6">Cell shape-determining protein MreB</fullName>
    </recommendedName>
</protein>
<dbReference type="SUPFAM" id="SSF53067">
    <property type="entry name" value="Actin-like ATPase domain"/>
    <property type="match status" value="2"/>
</dbReference>
<organism evidence="7 8">
    <name type="scientific">Paenibacillus mucilaginosus (strain KNP414)</name>
    <dbReference type="NCBI Taxonomy" id="1036673"/>
    <lineage>
        <taxon>Bacteria</taxon>
        <taxon>Bacillati</taxon>
        <taxon>Bacillota</taxon>
        <taxon>Bacilli</taxon>
        <taxon>Bacillales</taxon>
        <taxon>Paenibacillaceae</taxon>
        <taxon>Paenibacillus</taxon>
    </lineage>
</organism>
<reference evidence="7 8" key="2">
    <citation type="journal article" date="2013" name="Genome Announc.">
        <title>Genome Sequence of Growth-Improving Paenibacillus mucilaginosus Strain KNP414.</title>
        <authorList>
            <person name="Lu J.J."/>
            <person name="Wang J.F."/>
            <person name="Hu X.F."/>
        </authorList>
    </citation>
    <scope>NUCLEOTIDE SEQUENCE [LARGE SCALE GENOMIC DNA]</scope>
    <source>
        <strain evidence="7 8">KNP414</strain>
    </source>
</reference>
<dbReference type="CDD" id="cd10225">
    <property type="entry name" value="ASKHA_NBD_MreB-like"/>
    <property type="match status" value="1"/>
</dbReference>
<proteinExistence type="inferred from homology"/>
<reference evidence="8" key="1">
    <citation type="submission" date="2011-06" db="EMBL/GenBank/DDBJ databases">
        <title>Complete genome sequence of Paenibacillus mucilaginosus KNP414.</title>
        <authorList>
            <person name="Wang J."/>
            <person name="Hu S."/>
            <person name="Hu X."/>
            <person name="Zhang B."/>
            <person name="Dong D."/>
            <person name="Zhang S."/>
            <person name="Zhao K."/>
            <person name="Wu D."/>
        </authorList>
    </citation>
    <scope>NUCLEOTIDE SEQUENCE [LARGE SCALE GENOMIC DNA]</scope>
    <source>
        <strain evidence="8">KNP414</strain>
    </source>
</reference>
<dbReference type="EMBL" id="CP002869">
    <property type="protein sequence ID" value="AEI41183.1"/>
    <property type="molecule type" value="Genomic_DNA"/>
</dbReference>
<evidence type="ECO:0000313" key="7">
    <source>
        <dbReference type="EMBL" id="AEI41183.1"/>
    </source>
</evidence>
<sequence length="358" mass="38887">MLGRFDIFYGIDLGTSNTVIYQQGRGIVLREPSVVAIRQDTGEIVAVGTEAQAMIGRTPESLEIVYPLTNGVIANFDMTSQMLQLFIRKIEGRRRWLRGSQVYISVPCGITSVQKRAVEETMVHKGAKKAVAVEEPLAAALGAGMPVDEPIGSLVLDIGGGTSQVAVLSLGGIVVSHTVRRAGMSIDKDIIEYVKKTYSLAIGDRTAEEIKMRIGSAVELPEELSIDIRGRDLIDGLPRAVRITSGEIRGLFDDFLSVIFEAIRYTLEHCPPELAGDVVERGMLLCGGGALLHGLDRRIQAETGVPVHIAAEPLDCTALGAGMMLDYRRERRMGTGLPGYRESAAAVEREDERLRQEA</sequence>
<dbReference type="GO" id="GO:0005737">
    <property type="term" value="C:cytoplasm"/>
    <property type="evidence" value="ECO:0007669"/>
    <property type="project" value="UniProtKB-SubCell"/>
</dbReference>
<comment type="subunit">
    <text evidence="6">Forms polymers.</text>
</comment>
<dbReference type="NCBIfam" id="TIGR00904">
    <property type="entry name" value="mreB"/>
    <property type="match status" value="1"/>
</dbReference>
<evidence type="ECO:0000256" key="3">
    <source>
        <dbReference type="ARBA" id="ARBA00022840"/>
    </source>
</evidence>
<dbReference type="InterPro" id="IPR056546">
    <property type="entry name" value="MreB_MamK-like"/>
</dbReference>
<comment type="subcellular location">
    <subcellularLocation>
        <location evidence="6">Cytoplasm</location>
    </subcellularLocation>
    <text evidence="6">Membrane-associated.</text>
</comment>
<gene>
    <name evidence="6" type="primary">mreB</name>
    <name evidence="7" type="ordered locus">KNP414_02622</name>
</gene>
<dbReference type="HOGENOM" id="CLU_052037_0_0_9"/>
<keyword evidence="1 6" id="KW-0963">Cytoplasm</keyword>
<evidence type="ECO:0000313" key="8">
    <source>
        <dbReference type="Proteomes" id="UP000006620"/>
    </source>
</evidence>
<accession>F8F5L0</accession>
<feature type="binding site" evidence="6">
    <location>
        <begin position="288"/>
        <end position="291"/>
    </location>
    <ligand>
        <name>ATP</name>
        <dbReference type="ChEBI" id="CHEBI:30616"/>
    </ligand>
</feature>
<comment type="similarity">
    <text evidence="5 6">Belongs to the FtsA/MreB family.</text>
</comment>
<evidence type="ECO:0000256" key="4">
    <source>
        <dbReference type="ARBA" id="ARBA00022960"/>
    </source>
</evidence>
<dbReference type="GO" id="GO:0008360">
    <property type="term" value="P:regulation of cell shape"/>
    <property type="evidence" value="ECO:0007669"/>
    <property type="project" value="UniProtKB-UniRule"/>
</dbReference>
<dbReference type="AlphaFoldDB" id="F8F5L0"/>
<dbReference type="KEGG" id="pms:KNP414_02622"/>
<dbReference type="Pfam" id="PF06723">
    <property type="entry name" value="MreB_Mbl"/>
    <property type="match status" value="1"/>
</dbReference>
<dbReference type="PRINTS" id="PR01652">
    <property type="entry name" value="SHAPEPROTEIN"/>
</dbReference>
<dbReference type="Proteomes" id="UP000006620">
    <property type="component" value="Chromosome"/>
</dbReference>
<keyword evidence="4 6" id="KW-0133">Cell shape</keyword>
<dbReference type="GO" id="GO:0005524">
    <property type="term" value="F:ATP binding"/>
    <property type="evidence" value="ECO:0007669"/>
    <property type="project" value="UniProtKB-KW"/>
</dbReference>
<dbReference type="PANTHER" id="PTHR42749:SF1">
    <property type="entry name" value="CELL SHAPE-DETERMINING PROTEIN MREB"/>
    <property type="match status" value="1"/>
</dbReference>
<comment type="caution">
    <text evidence="6">Lacks conserved residue(s) required for the propagation of feature annotation.</text>
</comment>
<evidence type="ECO:0000256" key="1">
    <source>
        <dbReference type="ARBA" id="ARBA00022490"/>
    </source>
</evidence>
<evidence type="ECO:0000256" key="2">
    <source>
        <dbReference type="ARBA" id="ARBA00022741"/>
    </source>
</evidence>
<dbReference type="PANTHER" id="PTHR42749">
    <property type="entry name" value="CELL SHAPE-DETERMINING PROTEIN MREB"/>
    <property type="match status" value="1"/>
</dbReference>
<dbReference type="HAMAP" id="MF_02207">
    <property type="entry name" value="MreB"/>
    <property type="match status" value="1"/>
</dbReference>
<keyword evidence="3 6" id="KW-0067">ATP-binding</keyword>
<feature type="binding site" evidence="6">
    <location>
        <begin position="208"/>
        <end position="211"/>
    </location>
    <ligand>
        <name>ATP</name>
        <dbReference type="ChEBI" id="CHEBI:30616"/>
    </ligand>
</feature>
<dbReference type="PATRIC" id="fig|1036673.3.peg.2381"/>
<keyword evidence="2 6" id="KW-0547">Nucleotide-binding</keyword>
<dbReference type="Gene3D" id="3.30.420.40">
    <property type="match status" value="2"/>
</dbReference>
<comment type="function">
    <text evidence="6">Forms membrane-associated dynamic filaments that are essential for cell shape determination. Acts by regulating cell wall synthesis and cell elongation, and thus cell shape. A feedback loop between cell geometry and MreB localization may maintain elongated cell shape by targeting cell wall growth to regions of negative cell wall curvature.</text>
</comment>
<name>F8F5L0_PAEMK</name>
<dbReference type="InterPro" id="IPR043129">
    <property type="entry name" value="ATPase_NBD"/>
</dbReference>